<organism evidence="2 3">
    <name type="scientific">Phrynosoma platyrhinos</name>
    <name type="common">Desert horned lizard</name>
    <dbReference type="NCBI Taxonomy" id="52577"/>
    <lineage>
        <taxon>Eukaryota</taxon>
        <taxon>Metazoa</taxon>
        <taxon>Chordata</taxon>
        <taxon>Craniata</taxon>
        <taxon>Vertebrata</taxon>
        <taxon>Euteleostomi</taxon>
        <taxon>Lepidosauria</taxon>
        <taxon>Squamata</taxon>
        <taxon>Bifurcata</taxon>
        <taxon>Unidentata</taxon>
        <taxon>Episquamata</taxon>
        <taxon>Toxicofera</taxon>
        <taxon>Iguania</taxon>
        <taxon>Phrynosomatidae</taxon>
        <taxon>Phrynosomatinae</taxon>
        <taxon>Phrynosoma</taxon>
    </lineage>
</organism>
<dbReference type="PANTHER" id="PTHR14074:SF14">
    <property type="entry name" value="INTERFERON-INDUCED HELICASE C DOMAIN-CONTAINING PROTEIN 1"/>
    <property type="match status" value="1"/>
</dbReference>
<accession>A0ABQ7SVP4</accession>
<dbReference type="InterPro" id="IPR027417">
    <property type="entry name" value="P-loop_NTPase"/>
</dbReference>
<reference evidence="2 3" key="1">
    <citation type="journal article" date="2022" name="Gigascience">
        <title>A chromosome-level genome assembly and annotation of the desert horned lizard, Phrynosoma platyrhinos, provides insight into chromosomal rearrangements among reptiles.</title>
        <authorList>
            <person name="Koochekian N."/>
            <person name="Ascanio A."/>
            <person name="Farleigh K."/>
            <person name="Card D.C."/>
            <person name="Schield D.R."/>
            <person name="Castoe T.A."/>
            <person name="Jezkova T."/>
        </authorList>
    </citation>
    <scope>NUCLEOTIDE SEQUENCE [LARGE SCALE GENOMIC DNA]</scope>
    <source>
        <strain evidence="2">NK-2021</strain>
    </source>
</reference>
<comment type="caution">
    <text evidence="2">The sequence shown here is derived from an EMBL/GenBank/DDBJ whole genome shotgun (WGS) entry which is preliminary data.</text>
</comment>
<sequence>MYLCLESEVSLLDENVNNTSESFAVSGDSDDAEERKRRDSPEPELTLRDYQMEVAKPALEGKNILLCLPTGSGKTRVPLVEQHYWKEFHPYLKHSYNVIRLSGSSQLKISFPQVVRNNDVIICTAQILENALQNAEQGEEEEGVQLSGMYH</sequence>
<proteinExistence type="predicted"/>
<feature type="region of interest" description="Disordered" evidence="1">
    <location>
        <begin position="21"/>
        <end position="41"/>
    </location>
</feature>
<dbReference type="PANTHER" id="PTHR14074">
    <property type="entry name" value="HELICASE WITH DEATH DOMAIN-RELATED"/>
    <property type="match status" value="1"/>
</dbReference>
<evidence type="ECO:0000313" key="3">
    <source>
        <dbReference type="Proteomes" id="UP000826234"/>
    </source>
</evidence>
<name>A0ABQ7SVP4_PHRPL</name>
<dbReference type="Gene3D" id="3.40.50.300">
    <property type="entry name" value="P-loop containing nucleotide triphosphate hydrolases"/>
    <property type="match status" value="2"/>
</dbReference>
<dbReference type="Proteomes" id="UP000826234">
    <property type="component" value="Unassembled WGS sequence"/>
</dbReference>
<evidence type="ECO:0000256" key="1">
    <source>
        <dbReference type="SAM" id="MobiDB-lite"/>
    </source>
</evidence>
<evidence type="ECO:0000313" key="2">
    <source>
        <dbReference type="EMBL" id="KAH0621429.1"/>
    </source>
</evidence>
<dbReference type="SUPFAM" id="SSF52540">
    <property type="entry name" value="P-loop containing nucleoside triphosphate hydrolases"/>
    <property type="match status" value="1"/>
</dbReference>
<dbReference type="EMBL" id="JAIPUX010003289">
    <property type="protein sequence ID" value="KAH0621429.1"/>
    <property type="molecule type" value="Genomic_DNA"/>
</dbReference>
<keyword evidence="3" id="KW-1185">Reference proteome</keyword>
<gene>
    <name evidence="2" type="ORF">JD844_022731</name>
</gene>
<dbReference type="InterPro" id="IPR051363">
    <property type="entry name" value="RLR_Helicase"/>
</dbReference>
<protein>
    <submittedName>
        <fullName evidence="2">Uncharacterized protein</fullName>
    </submittedName>
</protein>